<evidence type="ECO:0000259" key="2">
    <source>
        <dbReference type="PROSITE" id="PS50041"/>
    </source>
</evidence>
<protein>
    <submittedName>
        <fullName evidence="4">C-type lectin domain-containing protein</fullName>
    </submittedName>
</protein>
<dbReference type="Pfam" id="PF00059">
    <property type="entry name" value="Lectin_C"/>
    <property type="match status" value="1"/>
</dbReference>
<dbReference type="InterPro" id="IPR001304">
    <property type="entry name" value="C-type_lectin-like"/>
</dbReference>
<feature type="domain" description="C-type lectin" evidence="2">
    <location>
        <begin position="176"/>
        <end position="260"/>
    </location>
</feature>
<dbReference type="InterPro" id="IPR003609">
    <property type="entry name" value="Pan_app"/>
</dbReference>
<dbReference type="SUPFAM" id="SSF56436">
    <property type="entry name" value="C-type lectin-like"/>
    <property type="match status" value="1"/>
</dbReference>
<dbReference type="InterPro" id="IPR016186">
    <property type="entry name" value="C-type_lectin-like/link_sf"/>
</dbReference>
<feature type="signal peptide" evidence="1">
    <location>
        <begin position="1"/>
        <end position="15"/>
    </location>
</feature>
<evidence type="ECO:0000313" key="4">
    <source>
        <dbReference type="WBParaSite" id="PSAMB.scaffold145size73095.g2516.t1"/>
    </source>
</evidence>
<dbReference type="InterPro" id="IPR016187">
    <property type="entry name" value="CTDL_fold"/>
</dbReference>
<dbReference type="Proteomes" id="UP000887566">
    <property type="component" value="Unplaced"/>
</dbReference>
<keyword evidence="3" id="KW-1185">Reference proteome</keyword>
<dbReference type="CDD" id="cd00037">
    <property type="entry name" value="CLECT"/>
    <property type="match status" value="1"/>
</dbReference>
<feature type="chain" id="PRO_5037287032" evidence="1">
    <location>
        <begin position="16"/>
        <end position="381"/>
    </location>
</feature>
<dbReference type="SMART" id="SM00034">
    <property type="entry name" value="CLECT"/>
    <property type="match status" value="1"/>
</dbReference>
<dbReference type="Pfam" id="PF00024">
    <property type="entry name" value="PAN_1"/>
    <property type="match status" value="1"/>
</dbReference>
<dbReference type="AlphaFoldDB" id="A0A914V2U8"/>
<dbReference type="SUPFAM" id="SSF57414">
    <property type="entry name" value="Hairpin loop containing domain-like"/>
    <property type="match status" value="1"/>
</dbReference>
<dbReference type="Gene3D" id="3.10.100.10">
    <property type="entry name" value="Mannose-Binding Protein A, subunit A"/>
    <property type="match status" value="1"/>
</dbReference>
<organism evidence="3 4">
    <name type="scientific">Plectus sambesii</name>
    <dbReference type="NCBI Taxonomy" id="2011161"/>
    <lineage>
        <taxon>Eukaryota</taxon>
        <taxon>Metazoa</taxon>
        <taxon>Ecdysozoa</taxon>
        <taxon>Nematoda</taxon>
        <taxon>Chromadorea</taxon>
        <taxon>Plectida</taxon>
        <taxon>Plectina</taxon>
        <taxon>Plectoidea</taxon>
        <taxon>Plectidae</taxon>
        <taxon>Plectus</taxon>
    </lineage>
</organism>
<dbReference type="WBParaSite" id="PSAMB.scaffold145size73095.g2516.t1">
    <property type="protein sequence ID" value="PSAMB.scaffold145size73095.g2516.t1"/>
    <property type="gene ID" value="PSAMB.scaffold145size73095.g2516"/>
</dbReference>
<proteinExistence type="predicted"/>
<name>A0A914V2U8_9BILA</name>
<keyword evidence="1" id="KW-0732">Signal</keyword>
<accession>A0A914V2U8</accession>
<evidence type="ECO:0000256" key="1">
    <source>
        <dbReference type="SAM" id="SignalP"/>
    </source>
</evidence>
<evidence type="ECO:0000313" key="3">
    <source>
        <dbReference type="Proteomes" id="UP000887566"/>
    </source>
</evidence>
<dbReference type="Gene3D" id="3.50.4.10">
    <property type="entry name" value="Hepatocyte Growth Factor"/>
    <property type="match status" value="1"/>
</dbReference>
<reference evidence="4" key="1">
    <citation type="submission" date="2022-11" db="UniProtKB">
        <authorList>
            <consortium name="WormBaseParasite"/>
        </authorList>
    </citation>
    <scope>IDENTIFICATION</scope>
</reference>
<dbReference type="PROSITE" id="PS50041">
    <property type="entry name" value="C_TYPE_LECTIN_2"/>
    <property type="match status" value="1"/>
</dbReference>
<sequence>MFALFFLHLFCSSNAQTVSLPTAMVLTASVNSAPINCQDTCDAIGLRCMHDDMPLKTFNENFVKEWFYITGLGSGCDKTSGGWDTVARAAANSQHPAATVPKPLNTNSKCLGWKQPTVTPEPSTCLALTDTTTNNRRLCYCSDTGMQAGKMSKDWTQLTSTYVKAMKFQNASLFQWSDAEKLCHANFSATLPSIRSQAENDELLAFARAKFGDSGLIWLNWNGNGWADNGMPLPSYQNWATKPTTFASNVAAMNLVDGRWVYLPSAATNTAYVICRLLDFYRWSTNAISEPPSFTQKSNTKIATGYDTFSLADSSTPSAFDCVKLCSKNIQCMSATYQTTGNMCRLFPIYTPGRVLNSSYNITEANSDFTLFDRVISKNLL</sequence>